<accession>A0A6M2D9Z3</accession>
<dbReference type="EMBL" id="GHWJ01010195">
    <property type="protein sequence ID" value="NOV42932.1"/>
    <property type="molecule type" value="Transcribed_RNA"/>
</dbReference>
<dbReference type="AlphaFoldDB" id="A0A6M2D9Z3"/>
<feature type="region of interest" description="Disordered" evidence="1">
    <location>
        <begin position="1"/>
        <end position="25"/>
    </location>
</feature>
<reference evidence="2" key="1">
    <citation type="submission" date="2019-09" db="EMBL/GenBank/DDBJ databases">
        <title>Organ-specific transcriptomic study of the physiology of the cattle tick, Rhipicephalus microplus.</title>
        <authorList>
            <person name="Tirloni L."/>
            <person name="Braz G."/>
            <person name="Gandara A.C.P."/>
            <person name="Sabadin G.A."/>
            <person name="da Silva R.M."/>
            <person name="Guizzo M.G."/>
            <person name="Machado J.A."/>
            <person name="Costa E.P."/>
            <person name="Gomes H.F."/>
            <person name="Moraes J."/>
            <person name="Mota M.B.S."/>
            <person name="Mesquita R.D."/>
            <person name="Alvarenga P.H."/>
            <person name="Alves F."/>
            <person name="Seixas A."/>
            <person name="da Fonseca R.N."/>
            <person name="Fogaca A."/>
            <person name="Logullo C."/>
            <person name="Tanaka A."/>
            <person name="Daffre S."/>
            <person name="Termignoni C."/>
            <person name="Vaz I.S.Jr."/>
            <person name="Oliveira P.L."/>
            <person name="Ribeiro J.M."/>
        </authorList>
    </citation>
    <scope>NUCLEOTIDE SEQUENCE</scope>
    <source>
        <strain evidence="2">Porto Alegre</strain>
    </source>
</reference>
<organism evidence="2">
    <name type="scientific">Rhipicephalus microplus</name>
    <name type="common">Cattle tick</name>
    <name type="synonym">Boophilus microplus</name>
    <dbReference type="NCBI Taxonomy" id="6941"/>
    <lineage>
        <taxon>Eukaryota</taxon>
        <taxon>Metazoa</taxon>
        <taxon>Ecdysozoa</taxon>
        <taxon>Arthropoda</taxon>
        <taxon>Chelicerata</taxon>
        <taxon>Arachnida</taxon>
        <taxon>Acari</taxon>
        <taxon>Parasitiformes</taxon>
        <taxon>Ixodida</taxon>
        <taxon>Ixodoidea</taxon>
        <taxon>Ixodidae</taxon>
        <taxon>Rhipicephalinae</taxon>
        <taxon>Rhipicephalus</taxon>
        <taxon>Boophilus</taxon>
    </lineage>
</organism>
<name>A0A6M2D9Z3_RHIMP</name>
<evidence type="ECO:0000256" key="1">
    <source>
        <dbReference type="SAM" id="MobiDB-lite"/>
    </source>
</evidence>
<protein>
    <submittedName>
        <fullName evidence="2">Putative secreted protein</fullName>
    </submittedName>
</protein>
<evidence type="ECO:0000313" key="2">
    <source>
        <dbReference type="EMBL" id="NOV42932.1"/>
    </source>
</evidence>
<proteinExistence type="predicted"/>
<sequence length="95" mass="9798">MAPAALRNATVGASSTARRPCQKTDPASCRIPLMAMLFLAVKGSPRSGFSSFILLVLMVPEATSLSTSLASSSASLNLSSTTALMMGCTSLTRPM</sequence>